<sequence length="136" mass="15268">MSFQPSKTFINLPVSDLDQAVAFFTKLGFAFNPQFTDENATSMIINDSTFAMLLVKPHFQTFTPKEIVDAKQSTEVLIAFLVESREKVDEIVNAAVNAGGSSIGSNKDYGFMYSWSFQDLDGHIWEVFYMDEQAAQ</sequence>
<gene>
    <name evidence="2" type="ORF">ACFP56_15720</name>
</gene>
<dbReference type="InterPro" id="IPR053863">
    <property type="entry name" value="Glyoxy/Ble-like_N"/>
</dbReference>
<accession>A0ABW1V9J1</accession>
<dbReference type="SUPFAM" id="SSF54593">
    <property type="entry name" value="Glyoxalase/Bleomycin resistance protein/Dihydroxybiphenyl dioxygenase"/>
    <property type="match status" value="1"/>
</dbReference>
<keyword evidence="3" id="KW-1185">Reference proteome</keyword>
<dbReference type="RefSeq" id="WP_379236232.1">
    <property type="nucleotide sequence ID" value="NZ_JBHSTE010000005.1"/>
</dbReference>
<dbReference type="PANTHER" id="PTHR36503:SF2">
    <property type="entry name" value="BLR2408 PROTEIN"/>
    <property type="match status" value="1"/>
</dbReference>
<organism evidence="2 3">
    <name type="scientific">Paenibacillus septentrionalis</name>
    <dbReference type="NCBI Taxonomy" id="429342"/>
    <lineage>
        <taxon>Bacteria</taxon>
        <taxon>Bacillati</taxon>
        <taxon>Bacillota</taxon>
        <taxon>Bacilli</taxon>
        <taxon>Bacillales</taxon>
        <taxon>Paenibacillaceae</taxon>
        <taxon>Paenibacillus</taxon>
    </lineage>
</organism>
<protein>
    <submittedName>
        <fullName evidence="2">VOC family protein</fullName>
    </submittedName>
</protein>
<feature type="domain" description="VOC" evidence="1">
    <location>
        <begin position="6"/>
        <end position="130"/>
    </location>
</feature>
<evidence type="ECO:0000259" key="1">
    <source>
        <dbReference type="PROSITE" id="PS51819"/>
    </source>
</evidence>
<evidence type="ECO:0000313" key="2">
    <source>
        <dbReference type="EMBL" id="MFC6334076.1"/>
    </source>
</evidence>
<name>A0ABW1V9J1_9BACL</name>
<dbReference type="Pfam" id="PF22677">
    <property type="entry name" value="Ble-like_N"/>
    <property type="match status" value="1"/>
</dbReference>
<dbReference type="PROSITE" id="PS51819">
    <property type="entry name" value="VOC"/>
    <property type="match status" value="1"/>
</dbReference>
<reference evidence="3" key="1">
    <citation type="journal article" date="2019" name="Int. J. Syst. Evol. Microbiol.">
        <title>The Global Catalogue of Microorganisms (GCM) 10K type strain sequencing project: providing services to taxonomists for standard genome sequencing and annotation.</title>
        <authorList>
            <consortium name="The Broad Institute Genomics Platform"/>
            <consortium name="The Broad Institute Genome Sequencing Center for Infectious Disease"/>
            <person name="Wu L."/>
            <person name="Ma J."/>
        </authorList>
    </citation>
    <scope>NUCLEOTIDE SEQUENCE [LARGE SCALE GENOMIC DNA]</scope>
    <source>
        <strain evidence="3">PCU 280</strain>
    </source>
</reference>
<dbReference type="EMBL" id="JBHSTE010000005">
    <property type="protein sequence ID" value="MFC6334076.1"/>
    <property type="molecule type" value="Genomic_DNA"/>
</dbReference>
<dbReference type="Gene3D" id="3.10.180.10">
    <property type="entry name" value="2,3-Dihydroxybiphenyl 1,2-Dioxygenase, domain 1"/>
    <property type="match status" value="1"/>
</dbReference>
<dbReference type="InterPro" id="IPR037523">
    <property type="entry name" value="VOC_core"/>
</dbReference>
<dbReference type="InterPro" id="IPR029068">
    <property type="entry name" value="Glyas_Bleomycin-R_OHBP_Dase"/>
</dbReference>
<evidence type="ECO:0000313" key="3">
    <source>
        <dbReference type="Proteomes" id="UP001596233"/>
    </source>
</evidence>
<dbReference type="Proteomes" id="UP001596233">
    <property type="component" value="Unassembled WGS sequence"/>
</dbReference>
<comment type="caution">
    <text evidence="2">The sequence shown here is derived from an EMBL/GenBank/DDBJ whole genome shotgun (WGS) entry which is preliminary data.</text>
</comment>
<dbReference type="PANTHER" id="PTHR36503">
    <property type="entry name" value="BLR2520 PROTEIN"/>
    <property type="match status" value="1"/>
</dbReference>
<proteinExistence type="predicted"/>